<dbReference type="OMA" id="SATIFCH"/>
<reference evidence="1" key="2">
    <citation type="submission" date="2015-06" db="UniProtKB">
        <authorList>
            <consortium name="EnsemblPlants"/>
        </authorList>
    </citation>
    <scope>IDENTIFICATION</scope>
</reference>
<name>A0A0E0NV77_ORYRU</name>
<evidence type="ECO:0000313" key="2">
    <source>
        <dbReference type="Proteomes" id="UP000008022"/>
    </source>
</evidence>
<reference evidence="2" key="1">
    <citation type="submission" date="2013-06" db="EMBL/GenBank/DDBJ databases">
        <authorList>
            <person name="Zhao Q."/>
        </authorList>
    </citation>
    <scope>NUCLEOTIDE SEQUENCE</scope>
    <source>
        <strain evidence="2">cv. W1943</strain>
    </source>
</reference>
<accession>A0A0E0NV77</accession>
<keyword evidence="2" id="KW-1185">Reference proteome</keyword>
<dbReference type="AlphaFoldDB" id="A0A0E0NV77"/>
<protein>
    <submittedName>
        <fullName evidence="1">Uncharacterized protein</fullName>
    </submittedName>
</protein>
<organism evidence="1 2">
    <name type="scientific">Oryza rufipogon</name>
    <name type="common">Brownbeard rice</name>
    <name type="synonym">Asian wild rice</name>
    <dbReference type="NCBI Taxonomy" id="4529"/>
    <lineage>
        <taxon>Eukaryota</taxon>
        <taxon>Viridiplantae</taxon>
        <taxon>Streptophyta</taxon>
        <taxon>Embryophyta</taxon>
        <taxon>Tracheophyta</taxon>
        <taxon>Spermatophyta</taxon>
        <taxon>Magnoliopsida</taxon>
        <taxon>Liliopsida</taxon>
        <taxon>Poales</taxon>
        <taxon>Poaceae</taxon>
        <taxon>BOP clade</taxon>
        <taxon>Oryzoideae</taxon>
        <taxon>Oryzeae</taxon>
        <taxon>Oryzinae</taxon>
        <taxon>Oryza</taxon>
    </lineage>
</organism>
<dbReference type="HOGENOM" id="CLU_2487232_0_0_1"/>
<dbReference type="Gramene" id="ORUFI03G18450.1">
    <property type="protein sequence ID" value="ORUFI03G18450.1"/>
    <property type="gene ID" value="ORUFI03G18450"/>
</dbReference>
<dbReference type="Proteomes" id="UP000008022">
    <property type="component" value="Unassembled WGS sequence"/>
</dbReference>
<evidence type="ECO:0000313" key="1">
    <source>
        <dbReference type="EnsemblPlants" id="ORUFI03G18450.1"/>
    </source>
</evidence>
<sequence length="90" mass="9591">MPDMATRSPPPNPARRAPPLRYCQRFSPLHCHRRYLRSFLAAAAASTSFSPSSATIFCHRTTGFGGHELAATRSGGGELVATGCGVSNGW</sequence>
<dbReference type="EnsemblPlants" id="ORUFI03G18450.1">
    <property type="protein sequence ID" value="ORUFI03G18450.1"/>
    <property type="gene ID" value="ORUFI03G18450"/>
</dbReference>
<proteinExistence type="predicted"/>